<dbReference type="Proteomes" id="UP000001933">
    <property type="component" value="Chromosome"/>
</dbReference>
<dbReference type="InterPro" id="IPR050223">
    <property type="entry name" value="D-isomer_2-hydroxyacid_DH"/>
</dbReference>
<comment type="similarity">
    <text evidence="1 4">Belongs to the D-isomer specific 2-hydroxyacid dehydrogenase family.</text>
</comment>
<dbReference type="InterPro" id="IPR036291">
    <property type="entry name" value="NAD(P)-bd_dom_sf"/>
</dbReference>
<dbReference type="InterPro" id="IPR006140">
    <property type="entry name" value="D-isomer_DH_NAD-bd"/>
</dbReference>
<dbReference type="eggNOG" id="COG1052">
    <property type="taxonomic scope" value="Bacteria"/>
</dbReference>
<evidence type="ECO:0000313" key="7">
    <source>
        <dbReference type="EMBL" id="ABC77716.1"/>
    </source>
</evidence>
<evidence type="ECO:0000259" key="6">
    <source>
        <dbReference type="Pfam" id="PF02826"/>
    </source>
</evidence>
<evidence type="ECO:0000259" key="5">
    <source>
        <dbReference type="Pfam" id="PF00389"/>
    </source>
</evidence>
<protein>
    <submittedName>
        <fullName evidence="7">2-hydroxyacid dehydrogenase, D-isomer specific</fullName>
    </submittedName>
</protein>
<dbReference type="FunFam" id="3.40.50.720:FF:000203">
    <property type="entry name" value="D-3-phosphoglycerate dehydrogenase (SerA)"/>
    <property type="match status" value="1"/>
</dbReference>
<dbReference type="InterPro" id="IPR029753">
    <property type="entry name" value="D-isomer_DH_CS"/>
</dbReference>
<proteinExistence type="inferred from homology"/>
<dbReference type="InterPro" id="IPR006139">
    <property type="entry name" value="D-isomer_2_OHA_DH_cat_dom"/>
</dbReference>
<evidence type="ECO:0000313" key="8">
    <source>
        <dbReference type="Proteomes" id="UP000001933"/>
    </source>
</evidence>
<dbReference type="PROSITE" id="PS00671">
    <property type="entry name" value="D_2_HYDROXYACID_DH_3"/>
    <property type="match status" value="1"/>
</dbReference>
<evidence type="ECO:0000256" key="3">
    <source>
        <dbReference type="ARBA" id="ARBA00023027"/>
    </source>
</evidence>
<evidence type="ECO:0000256" key="1">
    <source>
        <dbReference type="ARBA" id="ARBA00005854"/>
    </source>
</evidence>
<dbReference type="GO" id="GO:0030267">
    <property type="term" value="F:glyoxylate reductase (NADPH) activity"/>
    <property type="evidence" value="ECO:0007669"/>
    <property type="project" value="TreeGrafter"/>
</dbReference>
<keyword evidence="2 4" id="KW-0560">Oxidoreductase</keyword>
<evidence type="ECO:0000256" key="4">
    <source>
        <dbReference type="RuleBase" id="RU003719"/>
    </source>
</evidence>
<gene>
    <name evidence="7" type="ORF">SYN_01083</name>
</gene>
<keyword evidence="8" id="KW-1185">Reference proteome</keyword>
<feature type="domain" description="D-isomer specific 2-hydroxyacid dehydrogenase catalytic" evidence="5">
    <location>
        <begin position="54"/>
        <end position="320"/>
    </location>
</feature>
<dbReference type="PROSITE" id="PS00670">
    <property type="entry name" value="D_2_HYDROXYACID_DH_2"/>
    <property type="match status" value="1"/>
</dbReference>
<dbReference type="SUPFAM" id="SSF51735">
    <property type="entry name" value="NAD(P)-binding Rossmann-fold domains"/>
    <property type="match status" value="1"/>
</dbReference>
<dbReference type="STRING" id="56780.SYN_01083"/>
<dbReference type="EMBL" id="CP000252">
    <property type="protein sequence ID" value="ABC77716.1"/>
    <property type="molecule type" value="Genomic_DNA"/>
</dbReference>
<dbReference type="CDD" id="cd05301">
    <property type="entry name" value="GDH"/>
    <property type="match status" value="1"/>
</dbReference>
<dbReference type="HOGENOM" id="CLU_019796_1_2_7"/>
<accession>Q2LUG0</accession>
<dbReference type="Gene3D" id="3.40.50.720">
    <property type="entry name" value="NAD(P)-binding Rossmann-like Domain"/>
    <property type="match status" value="2"/>
</dbReference>
<dbReference type="Pfam" id="PF02826">
    <property type="entry name" value="2-Hacid_dh_C"/>
    <property type="match status" value="1"/>
</dbReference>
<sequence>MPQQRNFHHMNKKGTSLMNIRVLATSTLVGPYIDELGLRFPELCVAPCRSSAWKAGLASAEALIVLLSEPLTEADLDLCPNLRVIGTYSVGINHLPITSCQSRGIRIVNTQGVLTDATADLALTLLLSLTRRVREGEALVRSGHWKGWAPDLLLGTGLTGKTCGILGSGPIGRAFARRVWAIGMKVIFWNREGNQKPVDFGVDIAARLPLDELLRQSDVLSLHCPLTDTTRGLLNREKLDLLPHGAFLINTARGGILDEQAVMELLHQGKIGGVGLDVYENEPDLDPQWLVAPRTVLLPHLGSATLETREAMAKLLCDGIAESLLT</sequence>
<dbReference type="KEGG" id="sat:SYN_01083"/>
<name>Q2LUG0_SYNAS</name>
<organism evidence="7 8">
    <name type="scientific">Syntrophus aciditrophicus (strain SB)</name>
    <dbReference type="NCBI Taxonomy" id="56780"/>
    <lineage>
        <taxon>Bacteria</taxon>
        <taxon>Pseudomonadati</taxon>
        <taxon>Thermodesulfobacteriota</taxon>
        <taxon>Syntrophia</taxon>
        <taxon>Syntrophales</taxon>
        <taxon>Syntrophaceae</taxon>
        <taxon>Syntrophus</taxon>
    </lineage>
</organism>
<dbReference type="AlphaFoldDB" id="Q2LUG0"/>
<dbReference type="PANTHER" id="PTHR10996">
    <property type="entry name" value="2-HYDROXYACID DEHYDROGENASE-RELATED"/>
    <property type="match status" value="1"/>
</dbReference>
<dbReference type="PANTHER" id="PTHR10996:SF257">
    <property type="entry name" value="GLYOXYLATE REDUCTASE 1"/>
    <property type="match status" value="1"/>
</dbReference>
<dbReference type="GO" id="GO:0016618">
    <property type="term" value="F:hydroxypyruvate reductase [NAD(P)H] activity"/>
    <property type="evidence" value="ECO:0007669"/>
    <property type="project" value="TreeGrafter"/>
</dbReference>
<evidence type="ECO:0000256" key="2">
    <source>
        <dbReference type="ARBA" id="ARBA00023002"/>
    </source>
</evidence>
<dbReference type="GO" id="GO:0051287">
    <property type="term" value="F:NAD binding"/>
    <property type="evidence" value="ECO:0007669"/>
    <property type="project" value="InterPro"/>
</dbReference>
<dbReference type="GO" id="GO:0005829">
    <property type="term" value="C:cytosol"/>
    <property type="evidence" value="ECO:0007669"/>
    <property type="project" value="TreeGrafter"/>
</dbReference>
<dbReference type="SUPFAM" id="SSF52283">
    <property type="entry name" value="Formate/glycerate dehydrogenase catalytic domain-like"/>
    <property type="match status" value="1"/>
</dbReference>
<dbReference type="Pfam" id="PF00389">
    <property type="entry name" value="2-Hacid_dh"/>
    <property type="match status" value="1"/>
</dbReference>
<keyword evidence="3" id="KW-0520">NAD</keyword>
<feature type="domain" description="D-isomer specific 2-hydroxyacid dehydrogenase NAD-binding" evidence="6">
    <location>
        <begin position="123"/>
        <end position="302"/>
    </location>
</feature>
<reference evidence="7 8" key="1">
    <citation type="journal article" date="2007" name="Proc. Natl. Acad. Sci. U.S.A.">
        <title>The genome of Syntrophus aciditrophicus: life at the thermodynamic limit of microbial growth.</title>
        <authorList>
            <person name="McInerney M.J."/>
            <person name="Rohlin L."/>
            <person name="Mouttaki H."/>
            <person name="Kim U."/>
            <person name="Krupp R.S."/>
            <person name="Rios-Hernandez L."/>
            <person name="Sieber J."/>
            <person name="Struchtemeyer C.G."/>
            <person name="Bhattacharyya A."/>
            <person name="Campbell J.W."/>
            <person name="Gunsalus R.P."/>
        </authorList>
    </citation>
    <scope>NUCLEOTIDE SEQUENCE [LARGE SCALE GENOMIC DNA]</scope>
    <source>
        <strain evidence="7 8">SB</strain>
    </source>
</reference>
<dbReference type="InParanoid" id="Q2LUG0"/>